<protein>
    <submittedName>
        <fullName evidence="1">Uncharacterized protein</fullName>
    </submittedName>
</protein>
<accession>K0R6T4</accession>
<comment type="caution">
    <text evidence="1">The sequence shown here is derived from an EMBL/GenBank/DDBJ whole genome shotgun (WGS) entry which is preliminary data.</text>
</comment>
<dbReference type="AlphaFoldDB" id="K0R6T4"/>
<name>K0R6T4_THAOC</name>
<organism evidence="1 2">
    <name type="scientific">Thalassiosira oceanica</name>
    <name type="common">Marine diatom</name>
    <dbReference type="NCBI Taxonomy" id="159749"/>
    <lineage>
        <taxon>Eukaryota</taxon>
        <taxon>Sar</taxon>
        <taxon>Stramenopiles</taxon>
        <taxon>Ochrophyta</taxon>
        <taxon>Bacillariophyta</taxon>
        <taxon>Coscinodiscophyceae</taxon>
        <taxon>Thalassiosirophycidae</taxon>
        <taxon>Thalassiosirales</taxon>
        <taxon>Thalassiosiraceae</taxon>
        <taxon>Thalassiosira</taxon>
    </lineage>
</organism>
<proteinExistence type="predicted"/>
<dbReference type="EMBL" id="AGNL01045678">
    <property type="protein sequence ID" value="EJK48580.1"/>
    <property type="molecule type" value="Genomic_DNA"/>
</dbReference>
<keyword evidence="2" id="KW-1185">Reference proteome</keyword>
<reference evidence="1 2" key="1">
    <citation type="journal article" date="2012" name="Genome Biol.">
        <title>Genome and low-iron response of an oceanic diatom adapted to chronic iron limitation.</title>
        <authorList>
            <person name="Lommer M."/>
            <person name="Specht M."/>
            <person name="Roy A.S."/>
            <person name="Kraemer L."/>
            <person name="Andreson R."/>
            <person name="Gutowska M.A."/>
            <person name="Wolf J."/>
            <person name="Bergner S.V."/>
            <person name="Schilhabel M.B."/>
            <person name="Klostermeier U.C."/>
            <person name="Beiko R.G."/>
            <person name="Rosenstiel P."/>
            <person name="Hippler M."/>
            <person name="Laroche J."/>
        </authorList>
    </citation>
    <scope>NUCLEOTIDE SEQUENCE [LARGE SCALE GENOMIC DNA]</scope>
    <source>
        <strain evidence="1 2">CCMP1005</strain>
    </source>
</reference>
<gene>
    <name evidence="1" type="ORF">THAOC_32608</name>
</gene>
<evidence type="ECO:0000313" key="1">
    <source>
        <dbReference type="EMBL" id="EJK48580.1"/>
    </source>
</evidence>
<sequence>MSSNQQVLHPAAAVFRDQVMAGIGEENARLAAQVSRLMPLYEALNSVKVYATTNQEPVSISIEEGVNGMGIMKSNGINEVIAETTLLDGHVAKLEQNEDDECEEELQFSINSSHPPLRLQNLGGGCGGIGLSVSGNSLGFFPNSPFGRGKTELWVEDESICFMFKVDKGVVIGGTLTGLDEGCKLKFMSGERHGDYFTDFLAFPAPLPFHQRVGQEELTDVKFDPTWVDLRYNSELEQLVGLLKKVADANASAASFSCAGTDLRFLVADALGEDVHKKLLQENDCLQRNLEALDCLRAYALRIEITHSAGTLICTMDDGHELPLAIGKEWAVSVPEHEGNVMVLKDFHRSCFLLGGESIKCQGMLGQQYLHTSGTGIVYLSIPLERGITLMAHVVEWPEEDLAHISDPHFRTRLGMAIGGGVGSYRANGTLLTELPPTIKIKVDRILFNFKHYKHLLTLCGKDELLEQDEDIIA</sequence>
<evidence type="ECO:0000313" key="2">
    <source>
        <dbReference type="Proteomes" id="UP000266841"/>
    </source>
</evidence>
<dbReference type="Proteomes" id="UP000266841">
    <property type="component" value="Unassembled WGS sequence"/>
</dbReference>